<dbReference type="Proteomes" id="UP000232455">
    <property type="component" value="Unassembled WGS sequence"/>
</dbReference>
<comment type="caution">
    <text evidence="1">The sequence shown here is derived from an EMBL/GenBank/DDBJ whole genome shotgun (WGS) entry which is preliminary data.</text>
</comment>
<evidence type="ECO:0000313" key="2">
    <source>
        <dbReference type="Proteomes" id="UP000232455"/>
    </source>
</evidence>
<dbReference type="EMBL" id="PHHE01000001">
    <property type="protein sequence ID" value="PKA70212.1"/>
    <property type="molecule type" value="Genomic_DNA"/>
</dbReference>
<dbReference type="RefSeq" id="WP_146166053.1">
    <property type="nucleotide sequence ID" value="NZ_PHHE01000001.1"/>
</dbReference>
<reference evidence="1 2" key="1">
    <citation type="submission" date="2017-11" db="EMBL/GenBank/DDBJ databases">
        <title>Genome sequencing of a diverse group of Pseudomonas species.</title>
        <authorList>
            <person name="Loper J."/>
        </authorList>
    </citation>
    <scope>NUCLEOTIDE SEQUENCE [LARGE SCALE GENOMIC DNA]</scope>
    <source>
        <strain evidence="1 2">LMG 25716</strain>
    </source>
</reference>
<name>A0ABX4Q0C0_9PSED</name>
<evidence type="ECO:0000313" key="1">
    <source>
        <dbReference type="EMBL" id="PKA70212.1"/>
    </source>
</evidence>
<proteinExistence type="predicted"/>
<protein>
    <submittedName>
        <fullName evidence="1">Transposase</fullName>
    </submittedName>
</protein>
<gene>
    <name evidence="1" type="ORF">ATI02_3104</name>
</gene>
<accession>A0ABX4Q0C0</accession>
<keyword evidence="2" id="KW-1185">Reference proteome</keyword>
<sequence length="154" mass="18091">MQTFLLKAKLVVVINGTQMSLQRRLIDRRLLFFDELGEPTTLTEYEFQRGYERREIEISADQPYLGEAPHVRNVAPDLTCFPLKHGEEALRRRRYLEGVLEGNTILPNKESLKEKLAEVAVKHRRCICSFCFYASKMVFKICGWQCYKTYSKTY</sequence>
<organism evidence="1 2">
    <name type="scientific">Pseudomonas baetica</name>
    <dbReference type="NCBI Taxonomy" id="674054"/>
    <lineage>
        <taxon>Bacteria</taxon>
        <taxon>Pseudomonadati</taxon>
        <taxon>Pseudomonadota</taxon>
        <taxon>Gammaproteobacteria</taxon>
        <taxon>Pseudomonadales</taxon>
        <taxon>Pseudomonadaceae</taxon>
        <taxon>Pseudomonas</taxon>
    </lineage>
</organism>